<evidence type="ECO:0000313" key="1">
    <source>
        <dbReference type="EMBL" id="CAG9800591.1"/>
    </source>
</evidence>
<evidence type="ECO:0000313" key="2">
    <source>
        <dbReference type="Proteomes" id="UP001153620"/>
    </source>
</evidence>
<dbReference type="EMBL" id="OU895877">
    <property type="protein sequence ID" value="CAG9800591.1"/>
    <property type="molecule type" value="Genomic_DNA"/>
</dbReference>
<proteinExistence type="predicted"/>
<name>A0A9N9RP53_9DIPT</name>
<gene>
    <name evidence="1" type="ORF">CHIRRI_LOCUS3531</name>
</gene>
<protein>
    <submittedName>
        <fullName evidence="1">Uncharacterized protein</fullName>
    </submittedName>
</protein>
<reference evidence="1" key="1">
    <citation type="submission" date="2022-01" db="EMBL/GenBank/DDBJ databases">
        <authorList>
            <person name="King R."/>
        </authorList>
    </citation>
    <scope>NUCLEOTIDE SEQUENCE</scope>
</reference>
<reference evidence="1" key="2">
    <citation type="submission" date="2022-10" db="EMBL/GenBank/DDBJ databases">
        <authorList>
            <consortium name="ENA_rothamsted_submissions"/>
            <consortium name="culmorum"/>
            <person name="King R."/>
        </authorList>
    </citation>
    <scope>NUCLEOTIDE SEQUENCE</scope>
</reference>
<accession>A0A9N9RP53</accession>
<keyword evidence="2" id="KW-1185">Reference proteome</keyword>
<dbReference type="AlphaFoldDB" id="A0A9N9RP53"/>
<sequence length="392" mass="44401">MEDQIKSQVRNSFTKLKNAIDLREKLLLRQLDAFMKFSQKTDLSEVNFMTANEEDILDVLRQYGSYQNIESFLPFLENDDEDDENCKDVKCLTTCNFLDNKLLSESIINLTVKESHDLISKSSDLKMKTDDLVSQVQQKLKIILPTTKQSDIDKTNNHKEVKDIKSIKQKDVKVKESEPKLKRNSGASSSKKKVLKNISNLTLNSCGSGNIIIKNISNLTINTCKTESENEARICKDTKNCEIFYPQCDFYEKLISENEALKKTIVQQSVNCTTYPDPITAVCMSPKIEDIKNDGTYSINSVSNETSASSLIDEAEDGYPAITKVEKTRKSEIGYVEGESPIEEVSTRTMHLAENFIGTTTSPIIQCWLNKMCLETELENNIEILEFSNIVS</sequence>
<dbReference type="Proteomes" id="UP001153620">
    <property type="component" value="Chromosome 1"/>
</dbReference>
<organism evidence="1 2">
    <name type="scientific">Chironomus riparius</name>
    <dbReference type="NCBI Taxonomy" id="315576"/>
    <lineage>
        <taxon>Eukaryota</taxon>
        <taxon>Metazoa</taxon>
        <taxon>Ecdysozoa</taxon>
        <taxon>Arthropoda</taxon>
        <taxon>Hexapoda</taxon>
        <taxon>Insecta</taxon>
        <taxon>Pterygota</taxon>
        <taxon>Neoptera</taxon>
        <taxon>Endopterygota</taxon>
        <taxon>Diptera</taxon>
        <taxon>Nematocera</taxon>
        <taxon>Chironomoidea</taxon>
        <taxon>Chironomidae</taxon>
        <taxon>Chironominae</taxon>
        <taxon>Chironomus</taxon>
    </lineage>
</organism>
<dbReference type="OrthoDB" id="8176390at2759"/>